<keyword evidence="1" id="KW-0812">Transmembrane</keyword>
<dbReference type="AlphaFoldDB" id="A0A931BCH4"/>
<feature type="transmembrane region" description="Helical" evidence="1">
    <location>
        <begin position="96"/>
        <end position="117"/>
    </location>
</feature>
<dbReference type="RefSeq" id="WP_196285694.1">
    <property type="nucleotide sequence ID" value="NZ_JADQDP010000002.1"/>
</dbReference>
<sequence>MKKHALSFFLALLVLLDLGYTFVQSYQLPLDGDICPIVAPAADCRQVLGDPFGWAALTRHEVYVAPNRFFAHAAMFTYFKSVPLALHKLTDPISSVYAACALFGVLVQALLLYLLGVYITGRYRPNRRFWLAVLLVLPLFQMAGYNDQMGIIDQSITYTFFYALPMALLLLLLLPFYLAAREQRPLQLGWAACVALVGLMVVLAFNGAIITGTVAVLYCCLAAHWLVQQWHTGVGTGWQQWMQRVRALPRQPLVLLGLFGLLCLYSLYLSRYERENLDHSLPLWERYSRIPAGIAWQYRKLGMPLLTLAVLANVQLLRRQLSAAAGSQRIRHLIRWLGIFALIYLLVLPLGGYREYRALIVRRDSVIPLILGLVFAYGLSTLYLLYHLPTRPRRWYAGAVLLFAFIYLNADRHLPNVSNTCERQHLTRLAQATEPVVRLSTDCTLMSWEINRWPQYSDLNAQLFEYWGITQGKKLYYQQD</sequence>
<comment type="caution">
    <text evidence="2">The sequence shown here is derived from an EMBL/GenBank/DDBJ whole genome shotgun (WGS) entry which is preliminary data.</text>
</comment>
<dbReference type="EMBL" id="JADQDP010000002">
    <property type="protein sequence ID" value="MBF9141320.1"/>
    <property type="molecule type" value="Genomic_DNA"/>
</dbReference>
<evidence type="ECO:0000313" key="2">
    <source>
        <dbReference type="EMBL" id="MBF9141320.1"/>
    </source>
</evidence>
<accession>A0A931BCH4</accession>
<gene>
    <name evidence="2" type="ORF">I2I01_06720</name>
</gene>
<evidence type="ECO:0000256" key="1">
    <source>
        <dbReference type="SAM" id="Phobius"/>
    </source>
</evidence>
<keyword evidence="1" id="KW-0472">Membrane</keyword>
<protein>
    <submittedName>
        <fullName evidence="2">Uncharacterized protein</fullName>
    </submittedName>
</protein>
<reference evidence="2 3" key="1">
    <citation type="submission" date="2020-11" db="EMBL/GenBank/DDBJ databases">
        <authorList>
            <person name="Kim M.K."/>
        </authorList>
    </citation>
    <scope>NUCLEOTIDE SEQUENCE [LARGE SCALE GENOMIC DNA]</scope>
    <source>
        <strain evidence="2 3">BT439</strain>
    </source>
</reference>
<keyword evidence="1" id="KW-1133">Transmembrane helix</keyword>
<organism evidence="2 3">
    <name type="scientific">Hymenobacter properus</name>
    <dbReference type="NCBI Taxonomy" id="2791026"/>
    <lineage>
        <taxon>Bacteria</taxon>
        <taxon>Pseudomonadati</taxon>
        <taxon>Bacteroidota</taxon>
        <taxon>Cytophagia</taxon>
        <taxon>Cytophagales</taxon>
        <taxon>Hymenobacteraceae</taxon>
        <taxon>Hymenobacter</taxon>
    </lineage>
</organism>
<feature type="transmembrane region" description="Helical" evidence="1">
    <location>
        <begin position="333"/>
        <end position="353"/>
    </location>
</feature>
<feature type="transmembrane region" description="Helical" evidence="1">
    <location>
        <begin position="209"/>
        <end position="227"/>
    </location>
</feature>
<keyword evidence="3" id="KW-1185">Reference proteome</keyword>
<name>A0A931BCH4_9BACT</name>
<proteinExistence type="predicted"/>
<feature type="transmembrane region" description="Helical" evidence="1">
    <location>
        <begin position="158"/>
        <end position="179"/>
    </location>
</feature>
<dbReference type="Proteomes" id="UP000645610">
    <property type="component" value="Unassembled WGS sequence"/>
</dbReference>
<feature type="transmembrane region" description="Helical" evidence="1">
    <location>
        <begin position="129"/>
        <end position="146"/>
    </location>
</feature>
<feature type="transmembrane region" description="Helical" evidence="1">
    <location>
        <begin position="248"/>
        <end position="268"/>
    </location>
</feature>
<feature type="transmembrane region" description="Helical" evidence="1">
    <location>
        <begin position="365"/>
        <end position="386"/>
    </location>
</feature>
<evidence type="ECO:0000313" key="3">
    <source>
        <dbReference type="Proteomes" id="UP000645610"/>
    </source>
</evidence>